<accession>U5DD02</accession>
<evidence type="ECO:0000313" key="2">
    <source>
        <dbReference type="EMBL" id="ERN20080.1"/>
    </source>
</evidence>
<protein>
    <submittedName>
        <fullName evidence="2">Uncharacterized protein</fullName>
    </submittedName>
</protein>
<evidence type="ECO:0000313" key="3">
    <source>
        <dbReference type="Proteomes" id="UP000017836"/>
    </source>
</evidence>
<dbReference type="AlphaFoldDB" id="U5DD02"/>
<keyword evidence="3" id="KW-1185">Reference proteome</keyword>
<name>U5DD02_AMBTC</name>
<reference evidence="3" key="1">
    <citation type="journal article" date="2013" name="Science">
        <title>The Amborella genome and the evolution of flowering plants.</title>
        <authorList>
            <consortium name="Amborella Genome Project"/>
        </authorList>
    </citation>
    <scope>NUCLEOTIDE SEQUENCE [LARGE SCALE GENOMIC DNA]</scope>
</reference>
<gene>
    <name evidence="2" type="ORF">AMTR_s00198p00018910</name>
</gene>
<evidence type="ECO:0000256" key="1">
    <source>
        <dbReference type="SAM" id="MobiDB-lite"/>
    </source>
</evidence>
<sequence length="89" mass="10581">MIRRERRERAAIGEEGHYDRRKGSERTTMREEKARVDKERRKRPCGDRGRKCMVIGGKEASTRRWEKRRRAAITREGRERAAIGEEGVR</sequence>
<dbReference type="EMBL" id="KI392061">
    <property type="protein sequence ID" value="ERN20080.1"/>
    <property type="molecule type" value="Genomic_DNA"/>
</dbReference>
<organism evidence="2 3">
    <name type="scientific">Amborella trichopoda</name>
    <dbReference type="NCBI Taxonomy" id="13333"/>
    <lineage>
        <taxon>Eukaryota</taxon>
        <taxon>Viridiplantae</taxon>
        <taxon>Streptophyta</taxon>
        <taxon>Embryophyta</taxon>
        <taxon>Tracheophyta</taxon>
        <taxon>Spermatophyta</taxon>
        <taxon>Magnoliopsida</taxon>
        <taxon>Amborellales</taxon>
        <taxon>Amborellaceae</taxon>
        <taxon>Amborella</taxon>
    </lineage>
</organism>
<dbReference type="HOGENOM" id="CLU_2457823_0_0_1"/>
<proteinExistence type="predicted"/>
<dbReference type="Proteomes" id="UP000017836">
    <property type="component" value="Unassembled WGS sequence"/>
</dbReference>
<feature type="region of interest" description="Disordered" evidence="1">
    <location>
        <begin position="1"/>
        <end position="52"/>
    </location>
</feature>
<dbReference type="Gramene" id="ERN20080">
    <property type="protein sequence ID" value="ERN20080"/>
    <property type="gene ID" value="AMTR_s00198p00018910"/>
</dbReference>
<feature type="compositionally biased region" description="Basic and acidic residues" evidence="1">
    <location>
        <begin position="1"/>
        <end position="50"/>
    </location>
</feature>